<dbReference type="Gene3D" id="3.90.190.10">
    <property type="entry name" value="Protein tyrosine phosphatase superfamily"/>
    <property type="match status" value="1"/>
</dbReference>
<accession>A0A914S327</accession>
<dbReference type="WBParaSite" id="PEQ_0001155401-mRNA-1">
    <property type="protein sequence ID" value="PEQ_0001155401-mRNA-1"/>
    <property type="gene ID" value="PEQ_0001155401"/>
</dbReference>
<proteinExistence type="predicted"/>
<organism evidence="2 3">
    <name type="scientific">Parascaris equorum</name>
    <name type="common">Equine roundworm</name>
    <dbReference type="NCBI Taxonomy" id="6256"/>
    <lineage>
        <taxon>Eukaryota</taxon>
        <taxon>Metazoa</taxon>
        <taxon>Ecdysozoa</taxon>
        <taxon>Nematoda</taxon>
        <taxon>Chromadorea</taxon>
        <taxon>Rhabditida</taxon>
        <taxon>Spirurina</taxon>
        <taxon>Ascaridomorpha</taxon>
        <taxon>Ascaridoidea</taxon>
        <taxon>Ascarididae</taxon>
        <taxon>Parascaris</taxon>
    </lineage>
</organism>
<evidence type="ECO:0000259" key="1">
    <source>
        <dbReference type="PROSITE" id="PS50055"/>
    </source>
</evidence>
<dbReference type="AlphaFoldDB" id="A0A914S327"/>
<keyword evidence="2" id="KW-1185">Reference proteome</keyword>
<name>A0A914S327_PAREQ</name>
<protein>
    <submittedName>
        <fullName evidence="3">Tyrosine-protein phosphatase domain-containing protein</fullName>
    </submittedName>
</protein>
<dbReference type="SUPFAM" id="SSF52799">
    <property type="entry name" value="(Phosphotyrosine protein) phosphatases II"/>
    <property type="match status" value="1"/>
</dbReference>
<reference evidence="3" key="1">
    <citation type="submission" date="2022-11" db="UniProtKB">
        <authorList>
            <consortium name="WormBaseParasite"/>
        </authorList>
    </citation>
    <scope>IDENTIFICATION</scope>
</reference>
<dbReference type="Proteomes" id="UP000887564">
    <property type="component" value="Unplaced"/>
</dbReference>
<evidence type="ECO:0000313" key="3">
    <source>
        <dbReference type="WBParaSite" id="PEQ_0001155401-mRNA-1"/>
    </source>
</evidence>
<dbReference type="PROSITE" id="PS50055">
    <property type="entry name" value="TYR_PHOSPHATASE_PTP"/>
    <property type="match status" value="1"/>
</dbReference>
<dbReference type="InterPro" id="IPR029021">
    <property type="entry name" value="Prot-tyrosine_phosphatase-like"/>
</dbReference>
<dbReference type="GO" id="GO:0004725">
    <property type="term" value="F:protein tyrosine phosphatase activity"/>
    <property type="evidence" value="ECO:0007669"/>
    <property type="project" value="InterPro"/>
</dbReference>
<feature type="domain" description="Tyrosine-protein phosphatase" evidence="1">
    <location>
        <begin position="52"/>
        <end position="184"/>
    </location>
</feature>
<dbReference type="Pfam" id="PF00102">
    <property type="entry name" value="Y_phosphatase"/>
    <property type="match status" value="1"/>
</dbReference>
<dbReference type="PRINTS" id="PR00700">
    <property type="entry name" value="PRTYPHPHTASE"/>
</dbReference>
<dbReference type="InterPro" id="IPR000242">
    <property type="entry name" value="PTP_cat"/>
</dbReference>
<dbReference type="InterPro" id="IPR052782">
    <property type="entry name" value="Oocyte-zygote_transition_reg"/>
</dbReference>
<dbReference type="SMART" id="SM00194">
    <property type="entry name" value="PTPc"/>
    <property type="match status" value="1"/>
</dbReference>
<evidence type="ECO:0000313" key="2">
    <source>
        <dbReference type="Proteomes" id="UP000887564"/>
    </source>
</evidence>
<dbReference type="PANTHER" id="PTHR46163">
    <property type="entry name" value="TYROSINE-PROTEIN PHOSPHATASE-RELATED"/>
    <property type="match status" value="1"/>
</dbReference>
<sequence length="303" mass="35270">HKTSWQKFEENNSIIDCYFASRSAPILSSWNASSKIIAEKKGGVHRLRLDYNKLKSFSPQGLTQNVFEANKNRCRYKVILSWPPGQVNDFIHANWVKHELLENDFICCQAPLESTVGDFWRMIWQEKVKQIIMLCSLFELGKMKCCQYWPPRVDDKMTFFTITITCTLIDTSDPSFVHTKLDLTCWSYLSDLFDVTVIISNSRTGINQQCTDTDLFGKMPIDKLLVYRSEQYNFRRVITKALMEYLLSGFLTLTNRKLIFNKHDDLVAIQTLESTSPRRSSSPSYLPLQYIYTFEVQHTGTDE</sequence>
<dbReference type="CDD" id="cd00047">
    <property type="entry name" value="PTPc"/>
    <property type="match status" value="1"/>
</dbReference>